<protein>
    <recommendedName>
        <fullName evidence="1">ELP1 TPR domain-containing protein</fullName>
    </recommendedName>
</protein>
<dbReference type="GO" id="GO:0005829">
    <property type="term" value="C:cytosol"/>
    <property type="evidence" value="ECO:0007669"/>
    <property type="project" value="TreeGrafter"/>
</dbReference>
<feature type="non-terminal residue" evidence="2">
    <location>
        <position position="1"/>
    </location>
</feature>
<name>A0A6A4KFY7_9ERIC</name>
<dbReference type="GO" id="GO:0000049">
    <property type="term" value="F:tRNA binding"/>
    <property type="evidence" value="ECO:0007669"/>
    <property type="project" value="TreeGrafter"/>
</dbReference>
<feature type="domain" description="ELP1 TPR" evidence="1">
    <location>
        <begin position="126"/>
        <end position="229"/>
    </location>
</feature>
<accession>A0A6A4KFY7</accession>
<dbReference type="PANTHER" id="PTHR12747">
    <property type="entry name" value="ELONGATOR COMPLEX PROTEIN 1"/>
    <property type="match status" value="1"/>
</dbReference>
<dbReference type="Pfam" id="PF23878">
    <property type="entry name" value="TPR_ELP1"/>
    <property type="match status" value="1"/>
</dbReference>
<dbReference type="EMBL" id="QEFC01004377">
    <property type="protein sequence ID" value="KAE9445220.1"/>
    <property type="molecule type" value="Genomic_DNA"/>
</dbReference>
<dbReference type="UniPathway" id="UPA00988"/>
<reference evidence="2" key="1">
    <citation type="journal article" date="2019" name="Genome Biol. Evol.">
        <title>The Rhododendron genome and chromosomal organization provide insight into shared whole-genome duplications across the heath family (Ericaceae).</title>
        <authorList>
            <person name="Soza V.L."/>
            <person name="Lindsley D."/>
            <person name="Waalkes A."/>
            <person name="Ramage E."/>
            <person name="Patwardhan R.P."/>
            <person name="Burton J.N."/>
            <person name="Adey A."/>
            <person name="Kumar A."/>
            <person name="Qiu R."/>
            <person name="Shendure J."/>
            <person name="Hall B."/>
        </authorList>
    </citation>
    <scope>NUCLEOTIDE SEQUENCE</scope>
    <source>
        <strain evidence="2">RSF 1966-606</strain>
    </source>
</reference>
<proteinExistence type="predicted"/>
<sequence>MTNCGDQFDIEGGDVTQLAELSLDEPVLEGVRFDEDDDVEVLDGGGEQEQNIRVLMAIRKALEEQVMASPARELCILTTLARSDPPALEEALKRIKVIREMELSDSDDPKKNNPELFPLRLQLISDPSKRGQVLEARGDHLSNKKCFEDAAATYLCCTSLEKALKAYRACGNWRGVLTVAGIIKLGKEEVKQLAHELCEELQAVGKPGEAAKIALEYCGDANAGINLLVVQGIGRRR</sequence>
<gene>
    <name evidence="2" type="ORF">C3L33_22884</name>
</gene>
<dbReference type="InterPro" id="IPR006849">
    <property type="entry name" value="Elp1"/>
</dbReference>
<evidence type="ECO:0000259" key="1">
    <source>
        <dbReference type="Pfam" id="PF23878"/>
    </source>
</evidence>
<comment type="caution">
    <text evidence="2">The sequence shown here is derived from an EMBL/GenBank/DDBJ whole genome shotgun (WGS) entry which is preliminary data.</text>
</comment>
<dbReference type="PANTHER" id="PTHR12747:SF0">
    <property type="entry name" value="ELONGATOR COMPLEX PROTEIN 1"/>
    <property type="match status" value="1"/>
</dbReference>
<evidence type="ECO:0000313" key="2">
    <source>
        <dbReference type="EMBL" id="KAE9445220.1"/>
    </source>
</evidence>
<dbReference type="GO" id="GO:0033588">
    <property type="term" value="C:elongator holoenzyme complex"/>
    <property type="evidence" value="ECO:0007669"/>
    <property type="project" value="InterPro"/>
</dbReference>
<dbReference type="InterPro" id="IPR056166">
    <property type="entry name" value="TPR_ELP1"/>
</dbReference>
<dbReference type="AlphaFoldDB" id="A0A6A4KFY7"/>
<dbReference type="OrthoDB" id="40048at2759"/>
<organism evidence="2">
    <name type="scientific">Rhododendron williamsianum</name>
    <dbReference type="NCBI Taxonomy" id="262921"/>
    <lineage>
        <taxon>Eukaryota</taxon>
        <taxon>Viridiplantae</taxon>
        <taxon>Streptophyta</taxon>
        <taxon>Embryophyta</taxon>
        <taxon>Tracheophyta</taxon>
        <taxon>Spermatophyta</taxon>
        <taxon>Magnoliopsida</taxon>
        <taxon>eudicotyledons</taxon>
        <taxon>Gunneridae</taxon>
        <taxon>Pentapetalae</taxon>
        <taxon>asterids</taxon>
        <taxon>Ericales</taxon>
        <taxon>Ericaceae</taxon>
        <taxon>Ericoideae</taxon>
        <taxon>Rhodoreae</taxon>
        <taxon>Rhododendron</taxon>
    </lineage>
</organism>
<dbReference type="GO" id="GO:0002926">
    <property type="term" value="P:tRNA wobble base 5-methoxycarbonylmethyl-2-thiouridinylation"/>
    <property type="evidence" value="ECO:0007669"/>
    <property type="project" value="TreeGrafter"/>
</dbReference>